<organism evidence="2 3">
    <name type="scientific">Paracoccus alkanivorans</name>
    <dbReference type="NCBI Taxonomy" id="2116655"/>
    <lineage>
        <taxon>Bacteria</taxon>
        <taxon>Pseudomonadati</taxon>
        <taxon>Pseudomonadota</taxon>
        <taxon>Alphaproteobacteria</taxon>
        <taxon>Rhodobacterales</taxon>
        <taxon>Paracoccaceae</taxon>
        <taxon>Paracoccus</taxon>
    </lineage>
</organism>
<accession>A0A3M0MJC5</accession>
<gene>
    <name evidence="2" type="ORF">C9E81_03815</name>
</gene>
<evidence type="ECO:0000313" key="2">
    <source>
        <dbReference type="EMBL" id="RMC37866.1"/>
    </source>
</evidence>
<keyword evidence="3" id="KW-1185">Reference proteome</keyword>
<dbReference type="OrthoDB" id="981203at2"/>
<dbReference type="Pfam" id="PF07700">
    <property type="entry name" value="HNOB"/>
    <property type="match status" value="1"/>
</dbReference>
<comment type="caution">
    <text evidence="2">The sequence shown here is derived from an EMBL/GenBank/DDBJ whole genome shotgun (WGS) entry which is preliminary data.</text>
</comment>
<dbReference type="AlphaFoldDB" id="A0A3M0MJC5"/>
<dbReference type="InterPro" id="IPR024096">
    <property type="entry name" value="NO_sig/Golgi_transp_ligand-bd"/>
</dbReference>
<sequence>MHWLVRKSIESFLRDTYNERLCRTACHVPGAGSQQDFILDRHSRDLIDDAARFLDKTESDLLEDLGAWIARQERTRRLLRFSGRNFREFLLNLELLPDRMRMIVPDLPMPQMRVVEDGGDCLRVEIPSDQSEWLHAIAGLIRCMADDYGVLGLIWTDDDRVIVQISDGAFTSGRSFWPGEDDGLAEVEPA</sequence>
<dbReference type="Gene3D" id="3.90.1520.10">
    <property type="entry name" value="H-NOX domain"/>
    <property type="match status" value="1"/>
</dbReference>
<dbReference type="RefSeq" id="WP_122110950.1">
    <property type="nucleotide sequence ID" value="NZ_QOKZ01000001.1"/>
</dbReference>
<dbReference type="GO" id="GO:0020037">
    <property type="term" value="F:heme binding"/>
    <property type="evidence" value="ECO:0007669"/>
    <property type="project" value="InterPro"/>
</dbReference>
<dbReference type="EMBL" id="QOKZ01000001">
    <property type="protein sequence ID" value="RMC37866.1"/>
    <property type="molecule type" value="Genomic_DNA"/>
</dbReference>
<dbReference type="Proteomes" id="UP000273516">
    <property type="component" value="Unassembled WGS sequence"/>
</dbReference>
<dbReference type="SUPFAM" id="SSF111126">
    <property type="entry name" value="Ligand-binding domain in the NO signalling and Golgi transport"/>
    <property type="match status" value="1"/>
</dbReference>
<dbReference type="InterPro" id="IPR038158">
    <property type="entry name" value="H-NOX_domain_sf"/>
</dbReference>
<evidence type="ECO:0000259" key="1">
    <source>
        <dbReference type="Pfam" id="PF07700"/>
    </source>
</evidence>
<feature type="domain" description="Heme NO-binding" evidence="1">
    <location>
        <begin position="5"/>
        <end position="148"/>
    </location>
</feature>
<reference evidence="2 3" key="1">
    <citation type="submission" date="2018-07" db="EMBL/GenBank/DDBJ databases">
        <authorList>
            <person name="Zhang Y."/>
            <person name="Wang L."/>
            <person name="Ma S."/>
        </authorList>
    </citation>
    <scope>NUCLEOTIDE SEQUENCE [LARGE SCALE GENOMIC DNA]</scope>
    <source>
        <strain evidence="2 3">4-2</strain>
    </source>
</reference>
<name>A0A3M0MJC5_9RHOB</name>
<protein>
    <recommendedName>
        <fullName evidence="1">Heme NO-binding domain-containing protein</fullName>
    </recommendedName>
</protein>
<proteinExistence type="predicted"/>
<evidence type="ECO:0000313" key="3">
    <source>
        <dbReference type="Proteomes" id="UP000273516"/>
    </source>
</evidence>
<dbReference type="InterPro" id="IPR011644">
    <property type="entry name" value="Heme_NO-bd"/>
</dbReference>